<dbReference type="InterPro" id="IPR027417">
    <property type="entry name" value="P-loop_NTPase"/>
</dbReference>
<keyword evidence="1" id="KW-0813">Transport</keyword>
<evidence type="ECO:0000256" key="2">
    <source>
        <dbReference type="ARBA" id="ARBA00022741"/>
    </source>
</evidence>
<dbReference type="InterPro" id="IPR051782">
    <property type="entry name" value="ABC_Transporter_VariousFunc"/>
</dbReference>
<evidence type="ECO:0000256" key="1">
    <source>
        <dbReference type="ARBA" id="ARBA00022448"/>
    </source>
</evidence>
<evidence type="ECO:0000313" key="6">
    <source>
        <dbReference type="Proteomes" id="UP000520814"/>
    </source>
</evidence>
<accession>A0A7W9SNJ1</accession>
<dbReference type="SUPFAM" id="SSF52540">
    <property type="entry name" value="P-loop containing nucleoside triphosphate hydrolases"/>
    <property type="match status" value="1"/>
</dbReference>
<dbReference type="GO" id="GO:0016887">
    <property type="term" value="F:ATP hydrolysis activity"/>
    <property type="evidence" value="ECO:0007669"/>
    <property type="project" value="InterPro"/>
</dbReference>
<dbReference type="GO" id="GO:0005524">
    <property type="term" value="F:ATP binding"/>
    <property type="evidence" value="ECO:0007669"/>
    <property type="project" value="UniProtKB-KW"/>
</dbReference>
<dbReference type="Proteomes" id="UP000520814">
    <property type="component" value="Unassembled WGS sequence"/>
</dbReference>
<dbReference type="PANTHER" id="PTHR42939:SF1">
    <property type="entry name" value="ABC TRANSPORTER ATP-BINDING PROTEIN ALBC-RELATED"/>
    <property type="match status" value="1"/>
</dbReference>
<evidence type="ECO:0000313" key="5">
    <source>
        <dbReference type="EMBL" id="MBB6049897.1"/>
    </source>
</evidence>
<dbReference type="SMART" id="SM00382">
    <property type="entry name" value="AAA"/>
    <property type="match status" value="1"/>
</dbReference>
<reference evidence="5 6" key="1">
    <citation type="submission" date="2020-08" db="EMBL/GenBank/DDBJ databases">
        <title>Genomic Encyclopedia of Type Strains, Phase IV (KMG-IV): sequencing the most valuable type-strain genomes for metagenomic binning, comparative biology and taxonomic classification.</title>
        <authorList>
            <person name="Goeker M."/>
        </authorList>
    </citation>
    <scope>NUCLEOTIDE SEQUENCE [LARGE SCALE GENOMIC DNA]</scope>
    <source>
        <strain evidence="5 6">DSM 23562</strain>
    </source>
</reference>
<dbReference type="EMBL" id="JACHGW010000002">
    <property type="protein sequence ID" value="MBB6049897.1"/>
    <property type="molecule type" value="Genomic_DNA"/>
</dbReference>
<sequence length="205" mass="21960">METIRLELTGIEKRYGMRRVLRDFALVAEGGEVVAITGANGSGKSTVVKLVAGLLRASKGKIALTVGTVDESEPERRRQLCGYVSPDLTLYPELTARENLRFFCDVRGASPEGIAATLEWVGLGGREDDPIGQYSSGLRQRVKLALAALFEPPILLLDEAGLALDEKGVAVVESLVAQQKTRGGLTLIATNDSREAALAQRVIAL</sequence>
<dbReference type="PROSITE" id="PS50893">
    <property type="entry name" value="ABC_TRANSPORTER_2"/>
    <property type="match status" value="1"/>
</dbReference>
<dbReference type="Pfam" id="PF00005">
    <property type="entry name" value="ABC_tran"/>
    <property type="match status" value="1"/>
</dbReference>
<dbReference type="RefSeq" id="WP_184193838.1">
    <property type="nucleotide sequence ID" value="NZ_JACHGW010000002.1"/>
</dbReference>
<gene>
    <name evidence="5" type="ORF">HNQ39_001688</name>
</gene>
<name>A0A7W9SNJ1_ARMRO</name>
<feature type="domain" description="ABC transporter" evidence="4">
    <location>
        <begin position="6"/>
        <end position="205"/>
    </location>
</feature>
<keyword evidence="2" id="KW-0547">Nucleotide-binding</keyword>
<dbReference type="Gene3D" id="3.40.50.300">
    <property type="entry name" value="P-loop containing nucleotide triphosphate hydrolases"/>
    <property type="match status" value="1"/>
</dbReference>
<keyword evidence="3" id="KW-0067">ATP-binding</keyword>
<keyword evidence="6" id="KW-1185">Reference proteome</keyword>
<evidence type="ECO:0000259" key="4">
    <source>
        <dbReference type="PROSITE" id="PS50893"/>
    </source>
</evidence>
<dbReference type="InterPro" id="IPR003593">
    <property type="entry name" value="AAA+_ATPase"/>
</dbReference>
<protein>
    <submittedName>
        <fullName evidence="5">Heme exporter protein A</fullName>
    </submittedName>
</protein>
<evidence type="ECO:0000256" key="3">
    <source>
        <dbReference type="ARBA" id="ARBA00022840"/>
    </source>
</evidence>
<organism evidence="5 6">
    <name type="scientific">Armatimonas rosea</name>
    <dbReference type="NCBI Taxonomy" id="685828"/>
    <lineage>
        <taxon>Bacteria</taxon>
        <taxon>Bacillati</taxon>
        <taxon>Armatimonadota</taxon>
        <taxon>Armatimonadia</taxon>
        <taxon>Armatimonadales</taxon>
        <taxon>Armatimonadaceae</taxon>
        <taxon>Armatimonas</taxon>
    </lineage>
</organism>
<dbReference type="InterPro" id="IPR003439">
    <property type="entry name" value="ABC_transporter-like_ATP-bd"/>
</dbReference>
<proteinExistence type="predicted"/>
<comment type="caution">
    <text evidence="5">The sequence shown here is derived from an EMBL/GenBank/DDBJ whole genome shotgun (WGS) entry which is preliminary data.</text>
</comment>
<dbReference type="AlphaFoldDB" id="A0A7W9SNJ1"/>
<dbReference type="PANTHER" id="PTHR42939">
    <property type="entry name" value="ABC TRANSPORTER ATP-BINDING PROTEIN ALBC-RELATED"/>
    <property type="match status" value="1"/>
</dbReference>